<sequence>MHCLLTYILISLSLDYATFRQSDTLSLVELYISIPYISLSYVDYEGGIRADFKIDITIKNREGDTIALDEFNRVSLLTSLEKAKERALTIIDVFSVSLSEDIYDVIVSTKQENNEERVTTRVEVQLYPHENLSISDIELATEISRADTVNQFTKGNYNIVPNPERLYGLNRNIIYVYTELYGLAPSKEYSLVYRLTDTMGNVITEYPEKRTLAENSLVREVGGINSIGLTPGSYVMNVQLSQGNDTVCASKPFYVIAREKTPPKLHGKEAEYYGFIDYIATPDELARYKKTDDKEGFLRIFWARKGGDALFSHIQSVEEAERLYGKKSDRGRILIIYGKPDEVRRYTAEMTHPDCEAWWYYREGGKVFIFSDVNRVGKYELIYSSYEREYTNPNYYKYLPPDVLQLLH</sequence>
<feature type="domain" description="GWxTD" evidence="1">
    <location>
        <begin position="253"/>
        <end position="384"/>
    </location>
</feature>
<name>A0A235BVZ1_UNCW3</name>
<organism evidence="2 3">
    <name type="scientific">candidate division WOR-3 bacterium JGI_Cruoil_03_44_89</name>
    <dbReference type="NCBI Taxonomy" id="1973748"/>
    <lineage>
        <taxon>Bacteria</taxon>
        <taxon>Bacteria division WOR-3</taxon>
    </lineage>
</organism>
<accession>A0A235BVZ1</accession>
<dbReference type="Proteomes" id="UP000215215">
    <property type="component" value="Unassembled WGS sequence"/>
</dbReference>
<proteinExistence type="predicted"/>
<evidence type="ECO:0000259" key="1">
    <source>
        <dbReference type="Pfam" id="PF20094"/>
    </source>
</evidence>
<dbReference type="Pfam" id="PF20094">
    <property type="entry name" value="GWxTD_dom"/>
    <property type="match status" value="1"/>
</dbReference>
<dbReference type="NCBIfam" id="TIGR04514">
    <property type="entry name" value="GWxTD_dom"/>
    <property type="match status" value="1"/>
</dbReference>
<dbReference type="EMBL" id="NOZQ01000070">
    <property type="protein sequence ID" value="OYD16364.1"/>
    <property type="molecule type" value="Genomic_DNA"/>
</dbReference>
<evidence type="ECO:0000313" key="3">
    <source>
        <dbReference type="Proteomes" id="UP000215215"/>
    </source>
</evidence>
<evidence type="ECO:0000313" key="2">
    <source>
        <dbReference type="EMBL" id="OYD16364.1"/>
    </source>
</evidence>
<comment type="caution">
    <text evidence="2">The sequence shown here is derived from an EMBL/GenBank/DDBJ whole genome shotgun (WGS) entry which is preliminary data.</text>
</comment>
<dbReference type="InterPro" id="IPR030959">
    <property type="entry name" value="GWxTD_dom"/>
</dbReference>
<gene>
    <name evidence="2" type="ORF">CH333_03630</name>
</gene>
<dbReference type="AlphaFoldDB" id="A0A235BVZ1"/>
<protein>
    <recommendedName>
        <fullName evidence="1">GWxTD domain-containing protein</fullName>
    </recommendedName>
</protein>
<reference evidence="2 3" key="1">
    <citation type="submission" date="2017-07" db="EMBL/GenBank/DDBJ databases">
        <title>Recovery of genomes from metagenomes via a dereplication, aggregation, and scoring strategy.</title>
        <authorList>
            <person name="Sieber C.M."/>
            <person name="Probst A.J."/>
            <person name="Sharrar A."/>
            <person name="Thomas B.C."/>
            <person name="Hess M."/>
            <person name="Tringe S.G."/>
            <person name="Banfield J.F."/>
        </authorList>
    </citation>
    <scope>NUCLEOTIDE SEQUENCE [LARGE SCALE GENOMIC DNA]</scope>
    <source>
        <strain evidence="2">JGI_Cruoil_03_44_89</strain>
    </source>
</reference>